<proteinExistence type="predicted"/>
<comment type="caution">
    <text evidence="1">The sequence shown here is derived from an EMBL/GenBank/DDBJ whole genome shotgun (WGS) entry which is preliminary data.</text>
</comment>
<dbReference type="AlphaFoldDB" id="A0A7W9FFL9"/>
<dbReference type="Proteomes" id="UP000545037">
    <property type="component" value="Unassembled WGS sequence"/>
</dbReference>
<organism evidence="1 2">
    <name type="scientific">Brevundimonas variabilis</name>
    <dbReference type="NCBI Taxonomy" id="74312"/>
    <lineage>
        <taxon>Bacteria</taxon>
        <taxon>Pseudomonadati</taxon>
        <taxon>Pseudomonadota</taxon>
        <taxon>Alphaproteobacteria</taxon>
        <taxon>Caulobacterales</taxon>
        <taxon>Caulobacteraceae</taxon>
        <taxon>Brevundimonas</taxon>
    </lineage>
</organism>
<sequence length="36" mass="4140">MMFCKVAARDDFQMEIDEAVGAIDDRACRPAVHRDR</sequence>
<reference evidence="1 2" key="1">
    <citation type="submission" date="2020-08" db="EMBL/GenBank/DDBJ databases">
        <title>Genomic Encyclopedia of Type Strains, Phase IV (KMG-IV): sequencing the most valuable type-strain genomes for metagenomic binning, comparative biology and taxonomic classification.</title>
        <authorList>
            <person name="Goeker M."/>
        </authorList>
    </citation>
    <scope>NUCLEOTIDE SEQUENCE [LARGE SCALE GENOMIC DNA]</scope>
    <source>
        <strain evidence="1 2">DSM 4737</strain>
    </source>
</reference>
<evidence type="ECO:0000313" key="2">
    <source>
        <dbReference type="Proteomes" id="UP000545037"/>
    </source>
</evidence>
<accession>A0A7W9FFL9</accession>
<name>A0A7W9FFL9_9CAUL</name>
<protein>
    <submittedName>
        <fullName evidence="1">Uncharacterized protein</fullName>
    </submittedName>
</protein>
<gene>
    <name evidence="1" type="ORF">GGR13_003254</name>
</gene>
<keyword evidence="2" id="KW-1185">Reference proteome</keyword>
<evidence type="ECO:0000313" key="1">
    <source>
        <dbReference type="EMBL" id="MBB5747626.1"/>
    </source>
</evidence>
<dbReference type="EMBL" id="JACHOR010000006">
    <property type="protein sequence ID" value="MBB5747626.1"/>
    <property type="molecule type" value="Genomic_DNA"/>
</dbReference>